<sequence length="442" mass="52400">MNKSKEIFYDKEKKFFLYLMVYVSRFFMNDEEIVIFDLFVNNECLYLEKDLINNINMNEQKIRSILTKFLKDKFIIQVQKNKNNEKGSSYQTYYCLNNYIVYVIDYRIKQMESELQKKKSESDIYICNFCNATYSQLDAQTLPLDAYDAHFLCFCNNKIDLIEKDDSSNEHMYNKYTKYLNILKEHIEKLKNYSIPLYTEKFSRKNLNSSNSFVTDNSSDESATNNSSELSLTNNSSLISQSRPMRCQKEIKQINEEKHDKMNVQMYIVHCVIHPTYVDLKIIVKCLTHLGHMQIYQAKQIVENGKSKKEETYTDTCSSVIKTDKKIKICMNVQGKNNIKKLPNADFTKMVITPKNDEKEENAIDKNKEISKNKNDNIVEESKCEKNKDDKQQTDEPELPLFFIQKFNKKFTLINAQKLQQDMTQEEFEEFMDLQDEYLDKI</sequence>
<evidence type="ECO:0000313" key="1">
    <source>
        <dbReference type="EMBL" id="KAI4840715.1"/>
    </source>
</evidence>
<accession>A0ACB9YFK0</accession>
<evidence type="ECO:0000313" key="2">
    <source>
        <dbReference type="Proteomes" id="UP001056978"/>
    </source>
</evidence>
<comment type="caution">
    <text evidence="1">The sequence shown here is derived from an EMBL/GenBank/DDBJ whole genome shotgun (WGS) entry which is preliminary data.</text>
</comment>
<dbReference type="EMBL" id="CM043771">
    <property type="protein sequence ID" value="KAI4840715.1"/>
    <property type="molecule type" value="Genomic_DNA"/>
</dbReference>
<protein>
    <submittedName>
        <fullName evidence="1">Transcription initiation factor IIE subunit alpha</fullName>
    </submittedName>
</protein>
<dbReference type="Proteomes" id="UP001056978">
    <property type="component" value="Chromosome 3"/>
</dbReference>
<gene>
    <name evidence="1" type="ORF">MKS88_000950</name>
</gene>
<keyword evidence="2" id="KW-1185">Reference proteome</keyword>
<name>A0ACB9YFK0_PLABR</name>
<reference evidence="1" key="1">
    <citation type="submission" date="2022-06" db="EMBL/GenBank/DDBJ databases">
        <title>The First Complete Genome of the Simian Malaria Parasite Plasmodium brasilianum.</title>
        <authorList>
            <person name="Bajic M."/>
            <person name="Ravishankar S."/>
        </authorList>
    </citation>
    <scope>NUCLEOTIDE SEQUENCE</scope>
    <source>
        <strain evidence="1">Bolivian I</strain>
    </source>
</reference>
<proteinExistence type="predicted"/>
<organism evidence="1 2">
    <name type="scientific">Plasmodium brasilianum</name>
    <dbReference type="NCBI Taxonomy" id="5824"/>
    <lineage>
        <taxon>Eukaryota</taxon>
        <taxon>Sar</taxon>
        <taxon>Alveolata</taxon>
        <taxon>Apicomplexa</taxon>
        <taxon>Aconoidasida</taxon>
        <taxon>Haemosporida</taxon>
        <taxon>Plasmodiidae</taxon>
        <taxon>Plasmodium</taxon>
        <taxon>Plasmodium (Plasmodium)</taxon>
    </lineage>
</organism>